<accession>B8CYQ4</accession>
<dbReference type="EMBL" id="CP001098">
    <property type="protein sequence ID" value="ACL70423.1"/>
    <property type="molecule type" value="Genomic_DNA"/>
</dbReference>
<evidence type="ECO:0000256" key="5">
    <source>
        <dbReference type="ARBA" id="ARBA00023136"/>
    </source>
</evidence>
<comment type="subcellular location">
    <subcellularLocation>
        <location evidence="1">Cell membrane</location>
    </subcellularLocation>
</comment>
<dbReference type="GO" id="GO:0016020">
    <property type="term" value="C:membrane"/>
    <property type="evidence" value="ECO:0007669"/>
    <property type="project" value="InterPro"/>
</dbReference>
<dbReference type="eggNOG" id="COG3190">
    <property type="taxonomic scope" value="Bacteria"/>
</dbReference>
<dbReference type="OrthoDB" id="9342590at2"/>
<evidence type="ECO:0000256" key="3">
    <source>
        <dbReference type="ARBA" id="ARBA00022692"/>
    </source>
</evidence>
<keyword evidence="4 6" id="KW-1133">Transmembrane helix</keyword>
<dbReference type="KEGG" id="hor:Hore_16730"/>
<dbReference type="InterPro" id="IPR022781">
    <property type="entry name" value="Flagellar_biosynth_FliO"/>
</dbReference>
<dbReference type="GO" id="GO:0044781">
    <property type="term" value="P:bacterial-type flagellum organization"/>
    <property type="evidence" value="ECO:0007669"/>
    <property type="project" value="InterPro"/>
</dbReference>
<keyword evidence="3 6" id="KW-0812">Transmembrane</keyword>
<evidence type="ECO:0000313" key="7">
    <source>
        <dbReference type="EMBL" id="ACL70423.1"/>
    </source>
</evidence>
<organism evidence="7 8">
    <name type="scientific">Halothermothrix orenii (strain H 168 / OCM 544 / DSM 9562)</name>
    <dbReference type="NCBI Taxonomy" id="373903"/>
    <lineage>
        <taxon>Bacteria</taxon>
        <taxon>Bacillati</taxon>
        <taxon>Bacillota</taxon>
        <taxon>Clostridia</taxon>
        <taxon>Halanaerobiales</taxon>
        <taxon>Halothermotrichaceae</taxon>
        <taxon>Halothermothrix</taxon>
    </lineage>
</organism>
<gene>
    <name evidence="7" type="ordered locus">Hore_16730</name>
</gene>
<evidence type="ECO:0000256" key="4">
    <source>
        <dbReference type="ARBA" id="ARBA00022989"/>
    </source>
</evidence>
<keyword evidence="2" id="KW-1003">Cell membrane</keyword>
<evidence type="ECO:0000256" key="6">
    <source>
        <dbReference type="SAM" id="Phobius"/>
    </source>
</evidence>
<dbReference type="RefSeq" id="WP_015923393.1">
    <property type="nucleotide sequence ID" value="NC_011899.1"/>
</dbReference>
<keyword evidence="7" id="KW-0969">Cilium</keyword>
<sequence length="113" mass="13365">MNYGWELARVTIYTLLIIGLIYLGFYLWKRGLGYQKTGRHIHIIERVFLGPKKSLVLLLVKEKLVLVGIDEKGFHVISEWDDQDIDIPDLKQEVNFKGYFQNLISRNRRDQDE</sequence>
<evidence type="ECO:0000313" key="8">
    <source>
        <dbReference type="Proteomes" id="UP000000719"/>
    </source>
</evidence>
<proteinExistence type="predicted"/>
<dbReference type="Pfam" id="PF04347">
    <property type="entry name" value="FliO"/>
    <property type="match status" value="1"/>
</dbReference>
<protein>
    <submittedName>
        <fullName evidence="7">Flagellar biogenesis protein</fullName>
    </submittedName>
</protein>
<dbReference type="HOGENOM" id="CLU_2129974_0_0_9"/>
<keyword evidence="7" id="KW-0282">Flagellum</keyword>
<evidence type="ECO:0000256" key="1">
    <source>
        <dbReference type="ARBA" id="ARBA00004236"/>
    </source>
</evidence>
<name>B8CYQ4_HALOH</name>
<evidence type="ECO:0000256" key="2">
    <source>
        <dbReference type="ARBA" id="ARBA00022475"/>
    </source>
</evidence>
<dbReference type="AlphaFoldDB" id="B8CYQ4"/>
<dbReference type="Proteomes" id="UP000000719">
    <property type="component" value="Chromosome"/>
</dbReference>
<keyword evidence="7" id="KW-0966">Cell projection</keyword>
<feature type="transmembrane region" description="Helical" evidence="6">
    <location>
        <begin position="12"/>
        <end position="28"/>
    </location>
</feature>
<keyword evidence="5 6" id="KW-0472">Membrane</keyword>
<dbReference type="STRING" id="373903.Hore_16730"/>
<reference evidence="7 8" key="1">
    <citation type="journal article" date="2009" name="PLoS ONE">
        <title>Genome analysis of the anaerobic thermohalophilic bacterium Halothermothrix orenii.</title>
        <authorList>
            <person name="Mavromatis K."/>
            <person name="Ivanova N."/>
            <person name="Anderson I."/>
            <person name="Lykidis A."/>
            <person name="Hooper S.D."/>
            <person name="Sun H."/>
            <person name="Kunin V."/>
            <person name="Lapidus A."/>
            <person name="Hugenholtz P."/>
            <person name="Patel B."/>
            <person name="Kyrpides N.C."/>
        </authorList>
    </citation>
    <scope>NUCLEOTIDE SEQUENCE [LARGE SCALE GENOMIC DNA]</scope>
    <source>
        <strain evidence="8">H 168 / OCM 544 / DSM 9562</strain>
    </source>
</reference>
<keyword evidence="8" id="KW-1185">Reference proteome</keyword>